<proteinExistence type="predicted"/>
<dbReference type="InterPro" id="IPR000036">
    <property type="entry name" value="Peptidase_A26_omptin"/>
</dbReference>
<keyword evidence="3" id="KW-0378">Hydrolase</keyword>
<evidence type="ECO:0000313" key="4">
    <source>
        <dbReference type="Proteomes" id="UP001138921"/>
    </source>
</evidence>
<dbReference type="PRINTS" id="PR00482">
    <property type="entry name" value="OMPTIN"/>
</dbReference>
<dbReference type="Gene3D" id="2.40.128.90">
    <property type="entry name" value="OMPT-like"/>
    <property type="match status" value="1"/>
</dbReference>
<feature type="chain" id="PRO_5040821403" evidence="2">
    <location>
        <begin position="23"/>
        <end position="322"/>
    </location>
</feature>
<feature type="active site" evidence="1">
    <location>
        <position position="238"/>
    </location>
</feature>
<dbReference type="InterPro" id="IPR020080">
    <property type="entry name" value="OM_adhesin/peptidase_omptin"/>
</dbReference>
<feature type="signal peptide" evidence="2">
    <location>
        <begin position="1"/>
        <end position="22"/>
    </location>
</feature>
<dbReference type="GO" id="GO:0006508">
    <property type="term" value="P:proteolysis"/>
    <property type="evidence" value="ECO:0007669"/>
    <property type="project" value="UniProtKB-KW"/>
</dbReference>
<dbReference type="GO" id="GO:0009279">
    <property type="term" value="C:cell outer membrane"/>
    <property type="evidence" value="ECO:0007669"/>
    <property type="project" value="InterPro"/>
</dbReference>
<dbReference type="Proteomes" id="UP001138921">
    <property type="component" value="Unassembled WGS sequence"/>
</dbReference>
<keyword evidence="2" id="KW-0732">Signal</keyword>
<keyword evidence="4" id="KW-1185">Reference proteome</keyword>
<sequence>MKLKAKVFGGAAALLAAWPAMASDAVVSEPAPYKPNFSFVGGVGVIDIEANELVYRGPGSGTKQSHLIWESTSPVISAEMTARSEAGWTAKLSGQIAFSGDSYMEDYDWKPKFSANDSWNDWSDRSRFSETDLDHFYSATVALGHDFQVSDQLLINVNGGFKYTSVKWTAYGGSYVSSYQGFRDSVGDWPGGAKVISYQQKLPVAFAGIDATYVQDRWNFGFALKGGMTFSVGATDHHWLRDLRFEQDFESAPVLMVGGSVGYQYNERTSFFVSGSYEKMFTARGDSNYYDIATGAETGGHYDSFGGDFAAATVMVGIKTSF</sequence>
<feature type="active site" evidence="1">
    <location>
        <position position="108"/>
    </location>
</feature>
<protein>
    <submittedName>
        <fullName evidence="3">Omptin family outer membrane protease</fullName>
    </submittedName>
</protein>
<dbReference type="PIRSF" id="PIRSF001522">
    <property type="entry name" value="Peptidase_A26"/>
    <property type="match status" value="1"/>
</dbReference>
<feature type="active site" evidence="1">
    <location>
        <position position="106"/>
    </location>
</feature>
<name>A0A9X1AHN5_9HYPH</name>
<evidence type="ECO:0000313" key="3">
    <source>
        <dbReference type="EMBL" id="MBT1159821.1"/>
    </source>
</evidence>
<keyword evidence="3" id="KW-0645">Protease</keyword>
<dbReference type="InterPro" id="IPR053724">
    <property type="entry name" value="OMP_A26_sf"/>
</dbReference>
<dbReference type="SUPFAM" id="SSF69917">
    <property type="entry name" value="OMPT-like"/>
    <property type="match status" value="1"/>
</dbReference>
<gene>
    <name evidence="3" type="ORF">J1C56_30160</name>
</gene>
<dbReference type="Pfam" id="PF01278">
    <property type="entry name" value="Omptin"/>
    <property type="match status" value="1"/>
</dbReference>
<evidence type="ECO:0000256" key="2">
    <source>
        <dbReference type="SAM" id="SignalP"/>
    </source>
</evidence>
<evidence type="ECO:0000256" key="1">
    <source>
        <dbReference type="PIRSR" id="PIRSR001522-1"/>
    </source>
</evidence>
<feature type="active site" evidence="1">
    <location>
        <position position="236"/>
    </location>
</feature>
<dbReference type="RefSeq" id="WP_214393628.1">
    <property type="nucleotide sequence ID" value="NZ_JAFLWW010000014.1"/>
</dbReference>
<dbReference type="GO" id="GO:0004190">
    <property type="term" value="F:aspartic-type endopeptidase activity"/>
    <property type="evidence" value="ECO:0007669"/>
    <property type="project" value="InterPro"/>
</dbReference>
<dbReference type="AlphaFoldDB" id="A0A9X1AHN5"/>
<organism evidence="3 4">
    <name type="scientific">Aminobacter anthyllidis</name>
    <dbReference type="NCBI Taxonomy" id="1035067"/>
    <lineage>
        <taxon>Bacteria</taxon>
        <taxon>Pseudomonadati</taxon>
        <taxon>Pseudomonadota</taxon>
        <taxon>Alphaproteobacteria</taxon>
        <taxon>Hyphomicrobiales</taxon>
        <taxon>Phyllobacteriaceae</taxon>
        <taxon>Aminobacter</taxon>
    </lineage>
</organism>
<dbReference type="EMBL" id="JAFLWW010000014">
    <property type="protein sequence ID" value="MBT1159821.1"/>
    <property type="molecule type" value="Genomic_DNA"/>
</dbReference>
<reference evidence="3" key="2">
    <citation type="submission" date="2021-03" db="EMBL/GenBank/DDBJ databases">
        <authorList>
            <person name="Artuso I."/>
            <person name="Turrini P."/>
            <person name="Pirolo M."/>
            <person name="Lugli G.A."/>
            <person name="Ventura M."/>
            <person name="Visca P."/>
        </authorList>
    </citation>
    <scope>NUCLEOTIDE SEQUENCE</scope>
    <source>
        <strain evidence="3">LMG 26462</strain>
    </source>
</reference>
<accession>A0A9X1AHN5</accession>
<reference evidence="3" key="1">
    <citation type="journal article" date="2021" name="Microorganisms">
        <title>Phylogenomic Reconstruction and Metabolic Potential of the Genus Aminobacter.</title>
        <authorList>
            <person name="Artuso I."/>
            <person name="Turrini P."/>
            <person name="Pirolo M."/>
            <person name="Lugli G.A."/>
            <person name="Ventura M."/>
            <person name="Visca P."/>
        </authorList>
    </citation>
    <scope>NUCLEOTIDE SEQUENCE</scope>
    <source>
        <strain evidence="3">LMG 26462</strain>
    </source>
</reference>
<comment type="caution">
    <text evidence="3">The sequence shown here is derived from an EMBL/GenBank/DDBJ whole genome shotgun (WGS) entry which is preliminary data.</text>
</comment>